<reference evidence="2" key="2">
    <citation type="submission" date="2019-10" db="EMBL/GenBank/DDBJ databases">
        <authorList>
            <consortium name="NCBI Genome Project"/>
        </authorList>
    </citation>
    <scope>NUCLEOTIDE SEQUENCE</scope>
    <source>
        <strain evidence="2">NI907</strain>
    </source>
</reference>
<gene>
    <name evidence="2" type="ORF">PgNI_02325</name>
</gene>
<name>A0A6P8BG36_PYRGI</name>
<protein>
    <submittedName>
        <fullName evidence="2">Uncharacterized protein</fullName>
    </submittedName>
</protein>
<proteinExistence type="predicted"/>
<sequence length="153" mass="17143">MSTADGEKVILPLSSLSGGGKDPQRATPATEDWVLHKVEATLLPIFTHRLGPHLCRAGAEPHAPEYIDPVRHVTNSLMRALTPELKLVKIYRDNADKIMMPVIKRRWEMSDEMLQWMLVKAERGNISDGVVCELQLTLIMSSIHSNARGFTDM</sequence>
<dbReference type="RefSeq" id="XP_030986016.1">
    <property type="nucleotide sequence ID" value="XM_031122392.1"/>
</dbReference>
<accession>A0A6P8BG36</accession>
<dbReference type="KEGG" id="pgri:PgNI_02325"/>
<dbReference type="GeneID" id="41957304"/>
<reference evidence="2" key="3">
    <citation type="submission" date="2025-08" db="UniProtKB">
        <authorList>
            <consortium name="RefSeq"/>
        </authorList>
    </citation>
    <scope>IDENTIFICATION</scope>
    <source>
        <strain evidence="2">NI907</strain>
    </source>
</reference>
<evidence type="ECO:0000313" key="2">
    <source>
        <dbReference type="RefSeq" id="XP_030986016.1"/>
    </source>
</evidence>
<keyword evidence="1" id="KW-1185">Reference proteome</keyword>
<evidence type="ECO:0000313" key="1">
    <source>
        <dbReference type="Proteomes" id="UP000515153"/>
    </source>
</evidence>
<dbReference type="Proteomes" id="UP000515153">
    <property type="component" value="Unplaced"/>
</dbReference>
<reference evidence="2" key="1">
    <citation type="journal article" date="2019" name="Mol. Biol. Evol.">
        <title>Blast fungal genomes show frequent chromosomal changes, gene gains and losses, and effector gene turnover.</title>
        <authorList>
            <person name="Gomez Luciano L.B."/>
            <person name="Jason Tsai I."/>
            <person name="Chuma I."/>
            <person name="Tosa Y."/>
            <person name="Chen Y.H."/>
            <person name="Li J.Y."/>
            <person name="Li M.Y."/>
            <person name="Jade Lu M.Y."/>
            <person name="Nakayashiki H."/>
            <person name="Li W.H."/>
        </authorList>
    </citation>
    <scope>NUCLEOTIDE SEQUENCE</scope>
    <source>
        <strain evidence="2">NI907</strain>
    </source>
</reference>
<organism evidence="1 2">
    <name type="scientific">Pyricularia grisea</name>
    <name type="common">Crabgrass-specific blast fungus</name>
    <name type="synonym">Magnaporthe grisea</name>
    <dbReference type="NCBI Taxonomy" id="148305"/>
    <lineage>
        <taxon>Eukaryota</taxon>
        <taxon>Fungi</taxon>
        <taxon>Dikarya</taxon>
        <taxon>Ascomycota</taxon>
        <taxon>Pezizomycotina</taxon>
        <taxon>Sordariomycetes</taxon>
        <taxon>Sordariomycetidae</taxon>
        <taxon>Magnaporthales</taxon>
        <taxon>Pyriculariaceae</taxon>
        <taxon>Pyricularia</taxon>
    </lineage>
</organism>
<dbReference type="AlphaFoldDB" id="A0A6P8BG36"/>